<dbReference type="Pfam" id="PF00440">
    <property type="entry name" value="TetR_N"/>
    <property type="match status" value="1"/>
</dbReference>
<dbReference type="Pfam" id="PF02909">
    <property type="entry name" value="TetR_C_1"/>
    <property type="match status" value="1"/>
</dbReference>
<dbReference type="PROSITE" id="PS50977">
    <property type="entry name" value="HTH_TETR_2"/>
    <property type="match status" value="1"/>
</dbReference>
<dbReference type="Proteomes" id="UP000647172">
    <property type="component" value="Unassembled WGS sequence"/>
</dbReference>
<accession>A0A919JCQ7</accession>
<evidence type="ECO:0000256" key="1">
    <source>
        <dbReference type="ARBA" id="ARBA00023015"/>
    </source>
</evidence>
<name>A0A919JCQ7_9ACTN</name>
<dbReference type="EMBL" id="BOMQ01000026">
    <property type="protein sequence ID" value="GIE48584.1"/>
    <property type="molecule type" value="Genomic_DNA"/>
</dbReference>
<dbReference type="Gene3D" id="1.10.357.10">
    <property type="entry name" value="Tetracycline Repressor, domain 2"/>
    <property type="match status" value="1"/>
</dbReference>
<dbReference type="RefSeq" id="WP_203767260.1">
    <property type="nucleotide sequence ID" value="NZ_BAAAYJ010000114.1"/>
</dbReference>
<evidence type="ECO:0000256" key="4">
    <source>
        <dbReference type="PROSITE-ProRule" id="PRU00335"/>
    </source>
</evidence>
<comment type="caution">
    <text evidence="6">The sequence shown here is derived from an EMBL/GenBank/DDBJ whole genome shotgun (WGS) entry which is preliminary data.</text>
</comment>
<sequence length="241" mass="26300">MRDDAEAARTGLDESRIVAAAVRFIDERGLRELTMRRLGAYLGVEGMALYRYLPGREALLDAVVESVVDALYRDPDVLLEAPAGWVDYLQRLAHGLRRIALTHPEVFPLVATRPAAAPWVRPPLRSLRGIESLLAVLTAAGFSDEHAAAVYRAFSSFLLGHLLLEVSALGVETGPVEEPDVAPAGDLDAYPILRRLEPTLSQDHAGADFEEALETLLDRIALLLPARRRGGRAALPRNGDQ</sequence>
<dbReference type="GO" id="GO:0045892">
    <property type="term" value="P:negative regulation of DNA-templated transcription"/>
    <property type="evidence" value="ECO:0007669"/>
    <property type="project" value="InterPro"/>
</dbReference>
<feature type="domain" description="HTH tetR-type" evidence="5">
    <location>
        <begin position="11"/>
        <end position="71"/>
    </location>
</feature>
<organism evidence="6 7">
    <name type="scientific">Actinoplanes nipponensis</name>
    <dbReference type="NCBI Taxonomy" id="135950"/>
    <lineage>
        <taxon>Bacteria</taxon>
        <taxon>Bacillati</taxon>
        <taxon>Actinomycetota</taxon>
        <taxon>Actinomycetes</taxon>
        <taxon>Micromonosporales</taxon>
        <taxon>Micromonosporaceae</taxon>
        <taxon>Actinoplanes</taxon>
    </lineage>
</organism>
<dbReference type="SUPFAM" id="SSF48498">
    <property type="entry name" value="Tetracyclin repressor-like, C-terminal domain"/>
    <property type="match status" value="1"/>
</dbReference>
<protein>
    <submittedName>
        <fullName evidence="6">Transcriptional regulator, TetR family protein</fullName>
    </submittedName>
</protein>
<keyword evidence="2 4" id="KW-0238">DNA-binding</keyword>
<reference evidence="6" key="1">
    <citation type="submission" date="2021-01" db="EMBL/GenBank/DDBJ databases">
        <title>Whole genome shotgun sequence of Actinoplanes nipponensis NBRC 14063.</title>
        <authorList>
            <person name="Komaki H."/>
            <person name="Tamura T."/>
        </authorList>
    </citation>
    <scope>NUCLEOTIDE SEQUENCE</scope>
    <source>
        <strain evidence="6">NBRC 14063</strain>
    </source>
</reference>
<evidence type="ECO:0000313" key="6">
    <source>
        <dbReference type="EMBL" id="GIE48584.1"/>
    </source>
</evidence>
<dbReference type="InterPro" id="IPR001647">
    <property type="entry name" value="HTH_TetR"/>
</dbReference>
<proteinExistence type="predicted"/>
<dbReference type="InterPro" id="IPR004111">
    <property type="entry name" value="Repressor_TetR_C"/>
</dbReference>
<keyword evidence="3" id="KW-0804">Transcription</keyword>
<dbReference type="InterPro" id="IPR009057">
    <property type="entry name" value="Homeodomain-like_sf"/>
</dbReference>
<gene>
    <name evidence="6" type="ORF">Ani05nite_21180</name>
</gene>
<evidence type="ECO:0000259" key="5">
    <source>
        <dbReference type="PROSITE" id="PS50977"/>
    </source>
</evidence>
<dbReference type="Gene3D" id="1.10.10.60">
    <property type="entry name" value="Homeodomain-like"/>
    <property type="match status" value="1"/>
</dbReference>
<evidence type="ECO:0000256" key="2">
    <source>
        <dbReference type="ARBA" id="ARBA00023125"/>
    </source>
</evidence>
<keyword evidence="1" id="KW-0805">Transcription regulation</keyword>
<keyword evidence="7" id="KW-1185">Reference proteome</keyword>
<dbReference type="GO" id="GO:0003677">
    <property type="term" value="F:DNA binding"/>
    <property type="evidence" value="ECO:0007669"/>
    <property type="project" value="UniProtKB-UniRule"/>
</dbReference>
<evidence type="ECO:0000256" key="3">
    <source>
        <dbReference type="ARBA" id="ARBA00023163"/>
    </source>
</evidence>
<dbReference type="AlphaFoldDB" id="A0A919JCQ7"/>
<dbReference type="InterPro" id="IPR036271">
    <property type="entry name" value="Tet_transcr_reg_TetR-rel_C_sf"/>
</dbReference>
<evidence type="ECO:0000313" key="7">
    <source>
        <dbReference type="Proteomes" id="UP000647172"/>
    </source>
</evidence>
<dbReference type="SUPFAM" id="SSF46689">
    <property type="entry name" value="Homeodomain-like"/>
    <property type="match status" value="1"/>
</dbReference>
<feature type="DNA-binding region" description="H-T-H motif" evidence="4">
    <location>
        <begin position="34"/>
        <end position="53"/>
    </location>
</feature>